<evidence type="ECO:0000256" key="1">
    <source>
        <dbReference type="ARBA" id="ARBA00004141"/>
    </source>
</evidence>
<dbReference type="GeneID" id="108677404"/>
<name>A0A8B7P7I9_HYAAZ</name>
<dbReference type="RefSeq" id="XP_018021111.1">
    <property type="nucleotide sequence ID" value="XM_018165622.1"/>
</dbReference>
<keyword evidence="2" id="KW-1133">Transmembrane helix</keyword>
<keyword evidence="2" id="KW-0472">Membrane</keyword>
<dbReference type="OMA" id="THIWRTA"/>
<gene>
    <name evidence="5" type="primary">LOC108677404</name>
</gene>
<evidence type="ECO:0000256" key="2">
    <source>
        <dbReference type="SAM" id="Phobius"/>
    </source>
</evidence>
<evidence type="ECO:0000313" key="5">
    <source>
        <dbReference type="RefSeq" id="XP_018021111.1"/>
    </source>
</evidence>
<dbReference type="OrthoDB" id="6500128at2759"/>
<feature type="transmembrane region" description="Helical" evidence="2">
    <location>
        <begin position="122"/>
        <end position="138"/>
    </location>
</feature>
<dbReference type="Proteomes" id="UP000694843">
    <property type="component" value="Unplaced"/>
</dbReference>
<dbReference type="GO" id="GO:0016020">
    <property type="term" value="C:membrane"/>
    <property type="evidence" value="ECO:0007669"/>
    <property type="project" value="UniProtKB-SubCell"/>
</dbReference>
<reference evidence="5" key="1">
    <citation type="submission" date="2025-08" db="UniProtKB">
        <authorList>
            <consortium name="RefSeq"/>
        </authorList>
    </citation>
    <scope>IDENTIFICATION</scope>
    <source>
        <tissue evidence="5">Whole organism</tissue>
    </source>
</reference>
<protein>
    <submittedName>
        <fullName evidence="5">Multidrug resistance-associated protein 1-like</fullName>
    </submittedName>
</protein>
<keyword evidence="4" id="KW-1185">Reference proteome</keyword>
<dbReference type="KEGG" id="hazt:108677404"/>
<proteinExistence type="predicted"/>
<comment type="subcellular location">
    <subcellularLocation>
        <location evidence="1">Membrane</location>
        <topology evidence="1">Multi-pass membrane protein</topology>
    </subcellularLocation>
</comment>
<sequence length="151" mass="17489">DLQLTWNTTDPHFTPCFEETVLVWLPCGFLWLFAALELYIIKSSRDKLIPWTFLNISKLVCSAVLLVLELSDLIYQIVQGSDASTNVYPNYYLVPIILFMSILLQAIFVIFEKKNGVQSSGYLFLFWLLMAVCGVFQYRSFFLRYANDVCI</sequence>
<feature type="transmembrane region" description="Helical" evidence="2">
    <location>
        <begin position="21"/>
        <end position="41"/>
    </location>
</feature>
<dbReference type="AlphaFoldDB" id="A0A8B7P7I9"/>
<accession>A0A8B7P7I9</accession>
<feature type="domain" description="ABC transporter TMD0" evidence="3">
    <location>
        <begin position="10"/>
        <end position="145"/>
    </location>
</feature>
<keyword evidence="2" id="KW-0812">Transmembrane</keyword>
<evidence type="ECO:0000313" key="4">
    <source>
        <dbReference type="Proteomes" id="UP000694843"/>
    </source>
</evidence>
<feature type="non-terminal residue" evidence="5">
    <location>
        <position position="1"/>
    </location>
</feature>
<organism evidence="4 5">
    <name type="scientific">Hyalella azteca</name>
    <name type="common">Amphipod</name>
    <dbReference type="NCBI Taxonomy" id="294128"/>
    <lineage>
        <taxon>Eukaryota</taxon>
        <taxon>Metazoa</taxon>
        <taxon>Ecdysozoa</taxon>
        <taxon>Arthropoda</taxon>
        <taxon>Crustacea</taxon>
        <taxon>Multicrustacea</taxon>
        <taxon>Malacostraca</taxon>
        <taxon>Eumalacostraca</taxon>
        <taxon>Peracarida</taxon>
        <taxon>Amphipoda</taxon>
        <taxon>Senticaudata</taxon>
        <taxon>Talitrida</taxon>
        <taxon>Talitroidea</taxon>
        <taxon>Hyalellidae</taxon>
        <taxon>Hyalella</taxon>
    </lineage>
</organism>
<feature type="transmembrane region" description="Helical" evidence="2">
    <location>
        <begin position="48"/>
        <end position="71"/>
    </location>
</feature>
<dbReference type="InterPro" id="IPR056227">
    <property type="entry name" value="TMD0_ABC"/>
</dbReference>
<evidence type="ECO:0000259" key="3">
    <source>
        <dbReference type="Pfam" id="PF24357"/>
    </source>
</evidence>
<feature type="transmembrane region" description="Helical" evidence="2">
    <location>
        <begin position="91"/>
        <end position="110"/>
    </location>
</feature>
<dbReference type="Pfam" id="PF24357">
    <property type="entry name" value="TMD0_ABC"/>
    <property type="match status" value="1"/>
</dbReference>